<dbReference type="RefSeq" id="WP_344828189.1">
    <property type="nucleotide sequence ID" value="NZ_BAABEZ010000024.1"/>
</dbReference>
<feature type="transmembrane region" description="Helical" evidence="1">
    <location>
        <begin position="72"/>
        <end position="95"/>
    </location>
</feature>
<feature type="transmembrane region" description="Helical" evidence="1">
    <location>
        <begin position="577"/>
        <end position="597"/>
    </location>
</feature>
<gene>
    <name evidence="2" type="ORF">GCM10023092_26770</name>
</gene>
<dbReference type="EMBL" id="BAABEZ010000024">
    <property type="protein sequence ID" value="GAA4458445.1"/>
    <property type="molecule type" value="Genomic_DNA"/>
</dbReference>
<feature type="transmembrane region" description="Helical" evidence="1">
    <location>
        <begin position="515"/>
        <end position="533"/>
    </location>
</feature>
<name>A0ABP8MYW4_9BACT</name>
<keyword evidence="1" id="KW-1133">Transmembrane helix</keyword>
<feature type="transmembrane region" description="Helical" evidence="1">
    <location>
        <begin position="492"/>
        <end position="509"/>
    </location>
</feature>
<feature type="transmembrane region" description="Helical" evidence="1">
    <location>
        <begin position="7"/>
        <end position="24"/>
    </location>
</feature>
<dbReference type="Pfam" id="PF11028">
    <property type="entry name" value="TMEM260-like"/>
    <property type="match status" value="1"/>
</dbReference>
<feature type="transmembrane region" description="Helical" evidence="1">
    <location>
        <begin position="212"/>
        <end position="235"/>
    </location>
</feature>
<evidence type="ECO:0000313" key="3">
    <source>
        <dbReference type="Proteomes" id="UP001501410"/>
    </source>
</evidence>
<evidence type="ECO:0000313" key="2">
    <source>
        <dbReference type="EMBL" id="GAA4458445.1"/>
    </source>
</evidence>
<feature type="transmembrane region" description="Helical" evidence="1">
    <location>
        <begin position="545"/>
        <end position="565"/>
    </location>
</feature>
<keyword evidence="3" id="KW-1185">Reference proteome</keyword>
<feature type="transmembrane region" description="Helical" evidence="1">
    <location>
        <begin position="256"/>
        <end position="279"/>
    </location>
</feature>
<sequence length="1025" mass="115842">MNYRKINNLCGWLAGGIAFIVYLMTLEPTVSFWDCGEFLSCAYKLEVGHSPGAPLFMMLQRMFGIFVDKQHVAFAINSFSALMSALTILFLFWTITYFAKKLLVGKDIENPETNTTALIMGAGFVGALAYTFSDTFWFSAVEAEVYATSSFVTAISFWAALKWELVADQRHSDKWLLLIAYMVGLSVGIHLLNLLIVPAVGIIYYFRRYKVTAVGTLVAFVVGCAVLGFVQFGVLQGIPKLAFAFDKLFVNSFGMPFNTGAIILVLLIIAGLVWLLFYAKKKGNYLLHTSVLCLMFILIGFSSYIVPVIRSKADPAIDMTNPDDANRLLSYVNREQFGSQPLLFGPDYNSPMTRMEKKGDSYAEGKKNGKDAYIIVGKKSEPVFDRTRFFPRIWEYNQPEHGNFYKQYLGLTDNDEPTSGDNFRFFMGYQMNWMWWRYFMWNYSGRQNDFEGQGEAQNGNWITGIKFLDKGKVGDMDAMSDNYRDNKARNELYLLPFILGVLGLVYQFNRDKRNGFIVFLLFFFTGIAIGIYLNMPPLQPRERDYAFAGSTYAFAIWIGLGVLMVEQWLRKAVKAPSTSAIAATVICLLAVPVLMAAKEWDDHDRSEKTLARASAYNVLMSCDSNAVLFTYGDNDTYPLWYLQEVEGIRTDVRTINTSLLGIDWYIEQLSYKVNDADAVPMLWSRDKYLGDRSTVVYYVENPRIPKDRFFNLEESCRFMADDDPQNKQALSDGSLVNYIPSKNFFINSLPKEELVKIGLLPAGDTAKVSTDVRFTFDHSYYTKDQLAIMNIIAAVAKEGWKRPICFGGGLPGDNYLNLSDYLRTDGLVLRLVPFKYVDSATMNMPNREPGFVNIEKSLNLYNNIFQWGNADRKNVYFDEKNRLMFYAYRLGVARLAETLVSQGRNADAIKVLDKVMNSITEESMQYDRVSFMMAVAYTTAGAKDKGRNLAMKIAGNAEADVNWAIGLNESARNSQLGSLRDDVSLIFQMGRNMEIIGDPATGKELQTKANALAQKVQGTVGNIFQ</sequence>
<organism evidence="2 3">
    <name type="scientific">Rurimicrobium arvi</name>
    <dbReference type="NCBI Taxonomy" id="2049916"/>
    <lineage>
        <taxon>Bacteria</taxon>
        <taxon>Pseudomonadati</taxon>
        <taxon>Bacteroidota</taxon>
        <taxon>Chitinophagia</taxon>
        <taxon>Chitinophagales</taxon>
        <taxon>Chitinophagaceae</taxon>
        <taxon>Rurimicrobium</taxon>
    </lineage>
</organism>
<accession>A0ABP8MYW4</accession>
<feature type="transmembrane region" description="Helical" evidence="1">
    <location>
        <begin position="285"/>
        <end position="309"/>
    </location>
</feature>
<dbReference type="PANTHER" id="PTHR16214">
    <property type="entry name" value="TRANSMEMBRANE PROTEIN 260"/>
    <property type="match status" value="1"/>
</dbReference>
<dbReference type="PANTHER" id="PTHR16214:SF3">
    <property type="entry name" value="TRANSMEMBRANE PROTEIN 260"/>
    <property type="match status" value="1"/>
</dbReference>
<keyword evidence="1" id="KW-0812">Transmembrane</keyword>
<comment type="caution">
    <text evidence="2">The sequence shown here is derived from an EMBL/GenBank/DDBJ whole genome shotgun (WGS) entry which is preliminary data.</text>
</comment>
<evidence type="ECO:0000256" key="1">
    <source>
        <dbReference type="SAM" id="Phobius"/>
    </source>
</evidence>
<dbReference type="InterPro" id="IPR021280">
    <property type="entry name" value="TMEM260-like"/>
</dbReference>
<feature type="transmembrane region" description="Helical" evidence="1">
    <location>
        <begin position="175"/>
        <end position="206"/>
    </location>
</feature>
<feature type="transmembrane region" description="Helical" evidence="1">
    <location>
        <begin position="116"/>
        <end position="133"/>
    </location>
</feature>
<dbReference type="InterPro" id="IPR052724">
    <property type="entry name" value="GT117_domain-containing"/>
</dbReference>
<keyword evidence="1" id="KW-0472">Membrane</keyword>
<dbReference type="Proteomes" id="UP001501410">
    <property type="component" value="Unassembled WGS sequence"/>
</dbReference>
<protein>
    <submittedName>
        <fullName evidence="2">DUF2723 domain-containing protein</fullName>
    </submittedName>
</protein>
<reference evidence="3" key="1">
    <citation type="journal article" date="2019" name="Int. J. Syst. Evol. Microbiol.">
        <title>The Global Catalogue of Microorganisms (GCM) 10K type strain sequencing project: providing services to taxonomists for standard genome sequencing and annotation.</title>
        <authorList>
            <consortium name="The Broad Institute Genomics Platform"/>
            <consortium name="The Broad Institute Genome Sequencing Center for Infectious Disease"/>
            <person name="Wu L."/>
            <person name="Ma J."/>
        </authorList>
    </citation>
    <scope>NUCLEOTIDE SEQUENCE [LARGE SCALE GENOMIC DNA]</scope>
    <source>
        <strain evidence="3">JCM 31921</strain>
    </source>
</reference>
<proteinExistence type="predicted"/>